<dbReference type="GO" id="GO:0016747">
    <property type="term" value="F:acyltransferase activity, transferring groups other than amino-acyl groups"/>
    <property type="evidence" value="ECO:0007669"/>
    <property type="project" value="InterPro"/>
</dbReference>
<evidence type="ECO:0000313" key="3">
    <source>
        <dbReference type="Proteomes" id="UP000468443"/>
    </source>
</evidence>
<organism evidence="2 3">
    <name type="scientific">Muriicola jejuensis</name>
    <dbReference type="NCBI Taxonomy" id="504488"/>
    <lineage>
        <taxon>Bacteria</taxon>
        <taxon>Pseudomonadati</taxon>
        <taxon>Bacteroidota</taxon>
        <taxon>Flavobacteriia</taxon>
        <taxon>Flavobacteriales</taxon>
        <taxon>Flavobacteriaceae</taxon>
        <taxon>Muriicola</taxon>
    </lineage>
</organism>
<dbReference type="SUPFAM" id="SSF55729">
    <property type="entry name" value="Acyl-CoA N-acyltransferases (Nat)"/>
    <property type="match status" value="1"/>
</dbReference>
<dbReference type="InterPro" id="IPR051531">
    <property type="entry name" value="N-acetyltransferase"/>
</dbReference>
<dbReference type="EMBL" id="JAABOP010000012">
    <property type="protein sequence ID" value="NER11785.1"/>
    <property type="molecule type" value="Genomic_DNA"/>
</dbReference>
<dbReference type="InterPro" id="IPR016181">
    <property type="entry name" value="Acyl_CoA_acyltransferase"/>
</dbReference>
<dbReference type="Proteomes" id="UP000468443">
    <property type="component" value="Unassembled WGS sequence"/>
</dbReference>
<dbReference type="AlphaFoldDB" id="A0A6P0UEW6"/>
<dbReference type="RefSeq" id="WP_163694240.1">
    <property type="nucleotide sequence ID" value="NZ_FXTW01000010.1"/>
</dbReference>
<reference evidence="2 3" key="1">
    <citation type="submission" date="2020-01" db="EMBL/GenBank/DDBJ databases">
        <title>Muriicola jejuensis KCTC 22299.</title>
        <authorList>
            <person name="Wang G."/>
        </authorList>
    </citation>
    <scope>NUCLEOTIDE SEQUENCE [LARGE SCALE GENOMIC DNA]</scope>
    <source>
        <strain evidence="2 3">KCTC 22299</strain>
    </source>
</reference>
<dbReference type="InterPro" id="IPR000182">
    <property type="entry name" value="GNAT_dom"/>
</dbReference>
<sequence>MKYLMEGEETERLLFRKIQDTDYTEWLEFHKDPRTHEHWISDLDSPEQECRKWYQNQNFRYENNLGGMNVLIEKASNELIGHCGLLVQNVDGIHELEIGYSLLPKFWNNGYAIEAAKNCRDHAFLNNYSESLISIISLTNEPSKKVAIKNGMRIDKTTVYNANEVFIFRITKEEWRV</sequence>
<name>A0A6P0UEW6_9FLAO</name>
<dbReference type="PROSITE" id="PS51186">
    <property type="entry name" value="GNAT"/>
    <property type="match status" value="1"/>
</dbReference>
<dbReference type="PANTHER" id="PTHR43792:SF1">
    <property type="entry name" value="N-ACETYLTRANSFERASE DOMAIN-CONTAINING PROTEIN"/>
    <property type="match status" value="1"/>
</dbReference>
<evidence type="ECO:0000259" key="1">
    <source>
        <dbReference type="PROSITE" id="PS51186"/>
    </source>
</evidence>
<comment type="caution">
    <text evidence="2">The sequence shown here is derived from an EMBL/GenBank/DDBJ whole genome shotgun (WGS) entry which is preliminary data.</text>
</comment>
<feature type="domain" description="N-acetyltransferase" evidence="1">
    <location>
        <begin position="13"/>
        <end position="173"/>
    </location>
</feature>
<keyword evidence="3" id="KW-1185">Reference proteome</keyword>
<evidence type="ECO:0000313" key="2">
    <source>
        <dbReference type="EMBL" id="NER11785.1"/>
    </source>
</evidence>
<dbReference type="Pfam" id="PF13302">
    <property type="entry name" value="Acetyltransf_3"/>
    <property type="match status" value="1"/>
</dbReference>
<protein>
    <submittedName>
        <fullName evidence="2">GNAT family N-acetyltransferase</fullName>
    </submittedName>
</protein>
<accession>A0A6P0UEW6</accession>
<gene>
    <name evidence="2" type="ORF">GWK09_14760</name>
</gene>
<proteinExistence type="predicted"/>
<keyword evidence="2" id="KW-0808">Transferase</keyword>
<dbReference type="PANTHER" id="PTHR43792">
    <property type="entry name" value="GNAT FAMILY, PUTATIVE (AFU_ORTHOLOGUE AFUA_3G00765)-RELATED-RELATED"/>
    <property type="match status" value="1"/>
</dbReference>
<dbReference type="Gene3D" id="3.40.630.30">
    <property type="match status" value="1"/>
</dbReference>